<comment type="caution">
    <text evidence="1">The sequence shown here is derived from an EMBL/GenBank/DDBJ whole genome shotgun (WGS) entry which is preliminary data.</text>
</comment>
<dbReference type="AlphaFoldDB" id="A0A8B6RY82"/>
<reference evidence="2" key="1">
    <citation type="submission" date="2018-05" db="EMBL/GenBank/DDBJ databases">
        <title>Leptospira yasudae sp. nov. and Leptospira stimsonii sp. nov., two pathogenic species of the genus Leptospira isolated from environmental sources.</title>
        <authorList>
            <person name="Casanovas-Massana A."/>
            <person name="Hamond C."/>
            <person name="Santos L.A."/>
            <person name="Hacker K.P."/>
            <person name="Balassiano I."/>
            <person name="Medeiros M.A."/>
            <person name="Reis M.G."/>
            <person name="Ko A.I."/>
            <person name="Wunder E.A."/>
        </authorList>
    </citation>
    <scope>NUCLEOTIDE SEQUENCE [LARGE SCALE GENOMIC DNA]</scope>
    <source>
        <strain evidence="2">AMB6-RJ</strain>
    </source>
</reference>
<sequence>MQKGFRFPNSLEWIHLRMNSKNQVELSDSVLSVLPGLGISGKMNILWTCAGVKTKNSLP</sequence>
<accession>A0A8B6RY82</accession>
<protein>
    <submittedName>
        <fullName evidence="1">Uncharacterized protein</fullName>
    </submittedName>
</protein>
<dbReference type="EMBL" id="QHCS01000003">
    <property type="protein sequence ID" value="RHX85323.1"/>
    <property type="molecule type" value="Genomic_DNA"/>
</dbReference>
<dbReference type="Proteomes" id="UP000266669">
    <property type="component" value="Unassembled WGS sequence"/>
</dbReference>
<gene>
    <name evidence="1" type="ORF">DLM78_14530</name>
</gene>
<proteinExistence type="predicted"/>
<organism evidence="1 2">
    <name type="scientific">Leptospira stimsonii</name>
    <dbReference type="NCBI Taxonomy" id="2202203"/>
    <lineage>
        <taxon>Bacteria</taxon>
        <taxon>Pseudomonadati</taxon>
        <taxon>Spirochaetota</taxon>
        <taxon>Spirochaetia</taxon>
        <taxon>Leptospirales</taxon>
        <taxon>Leptospiraceae</taxon>
        <taxon>Leptospira</taxon>
    </lineage>
</organism>
<evidence type="ECO:0000313" key="1">
    <source>
        <dbReference type="EMBL" id="RHX85323.1"/>
    </source>
</evidence>
<evidence type="ECO:0000313" key="2">
    <source>
        <dbReference type="Proteomes" id="UP000266669"/>
    </source>
</evidence>
<name>A0A8B6RY82_9LEPT</name>